<gene>
    <name evidence="1" type="ORF">CEXT_453651</name>
</gene>
<evidence type="ECO:0000313" key="1">
    <source>
        <dbReference type="EMBL" id="GIY44991.1"/>
    </source>
</evidence>
<evidence type="ECO:0000313" key="2">
    <source>
        <dbReference type="Proteomes" id="UP001054945"/>
    </source>
</evidence>
<proteinExistence type="predicted"/>
<reference evidence="1 2" key="1">
    <citation type="submission" date="2021-06" db="EMBL/GenBank/DDBJ databases">
        <title>Caerostris extrusa draft genome.</title>
        <authorList>
            <person name="Kono N."/>
            <person name="Arakawa K."/>
        </authorList>
    </citation>
    <scope>NUCLEOTIDE SEQUENCE [LARGE SCALE GENOMIC DNA]</scope>
</reference>
<sequence length="80" mass="9508">MGGHLSYKIMDLLNRSFVIFHSPCCLRTEQHSLFLVAKHRGLFWMSMHQDKGEWQREPRHLTGSRIRARILYLAEVDEIL</sequence>
<protein>
    <recommendedName>
        <fullName evidence="3">Ycf15</fullName>
    </recommendedName>
</protein>
<dbReference type="AlphaFoldDB" id="A0AAV4THR3"/>
<organism evidence="1 2">
    <name type="scientific">Caerostris extrusa</name>
    <name type="common">Bark spider</name>
    <name type="synonym">Caerostris bankana</name>
    <dbReference type="NCBI Taxonomy" id="172846"/>
    <lineage>
        <taxon>Eukaryota</taxon>
        <taxon>Metazoa</taxon>
        <taxon>Ecdysozoa</taxon>
        <taxon>Arthropoda</taxon>
        <taxon>Chelicerata</taxon>
        <taxon>Arachnida</taxon>
        <taxon>Araneae</taxon>
        <taxon>Araneomorphae</taxon>
        <taxon>Entelegynae</taxon>
        <taxon>Araneoidea</taxon>
        <taxon>Araneidae</taxon>
        <taxon>Caerostris</taxon>
    </lineage>
</organism>
<evidence type="ECO:0008006" key="3">
    <source>
        <dbReference type="Google" id="ProtNLM"/>
    </source>
</evidence>
<accession>A0AAV4THR3</accession>
<keyword evidence="2" id="KW-1185">Reference proteome</keyword>
<dbReference type="EMBL" id="BPLR01011222">
    <property type="protein sequence ID" value="GIY44991.1"/>
    <property type="molecule type" value="Genomic_DNA"/>
</dbReference>
<dbReference type="Proteomes" id="UP001054945">
    <property type="component" value="Unassembled WGS sequence"/>
</dbReference>
<comment type="caution">
    <text evidence="1">The sequence shown here is derived from an EMBL/GenBank/DDBJ whole genome shotgun (WGS) entry which is preliminary data.</text>
</comment>
<name>A0AAV4THR3_CAEEX</name>